<feature type="region of interest" description="Disordered" evidence="1">
    <location>
        <begin position="125"/>
        <end position="164"/>
    </location>
</feature>
<dbReference type="Pfam" id="PF01609">
    <property type="entry name" value="DDE_Tnp_1"/>
    <property type="match status" value="1"/>
</dbReference>
<dbReference type="KEGG" id="hdf:AArcSl_2218"/>
<evidence type="ECO:0000313" key="3">
    <source>
        <dbReference type="EMBL" id="AUX09842.1"/>
    </source>
</evidence>
<reference evidence="4" key="1">
    <citation type="submission" date="2017-11" db="EMBL/GenBank/DDBJ databases">
        <title>Phenotypic and genomic properties of facultatively anaerobic sulfur-reducing natronoarchaea from hypersaline soda lakes.</title>
        <authorList>
            <person name="Sorokin D.Y."/>
            <person name="Kublanov I.V."/>
            <person name="Roman P."/>
            <person name="Sinninghe Damste J.S."/>
            <person name="Golyshin P.N."/>
            <person name="Rojo D."/>
            <person name="Ciordia S."/>
            <person name="Mena M.D.C."/>
            <person name="Ferrer M."/>
            <person name="Messina E."/>
            <person name="Smedile F."/>
            <person name="La Spada G."/>
            <person name="La Cono V."/>
            <person name="Yakimov M.M."/>
        </authorList>
    </citation>
    <scope>NUCLEOTIDE SEQUENCE [LARGE SCALE GENOMIC DNA]</scope>
    <source>
        <strain evidence="4">AArc-Sl</strain>
    </source>
</reference>
<keyword evidence="4" id="KW-1185">Reference proteome</keyword>
<dbReference type="AlphaFoldDB" id="A0A343TL70"/>
<name>A0A343TL70_9EURY</name>
<organism evidence="3 4">
    <name type="scientific">Halalkaliarchaeum desulfuricum</name>
    <dbReference type="NCBI Taxonomy" id="2055893"/>
    <lineage>
        <taxon>Archaea</taxon>
        <taxon>Methanobacteriati</taxon>
        <taxon>Methanobacteriota</taxon>
        <taxon>Stenosarchaea group</taxon>
        <taxon>Halobacteria</taxon>
        <taxon>Halobacteriales</taxon>
        <taxon>Haloferacaceae</taxon>
        <taxon>Halalkaliarchaeum</taxon>
    </lineage>
</organism>
<evidence type="ECO:0000256" key="1">
    <source>
        <dbReference type="SAM" id="MobiDB-lite"/>
    </source>
</evidence>
<sequence>METIPLALFEHLDFSFLTDFPVFAPDPWRRTRDHKPPELLKGVLYCFSREIYSPEEIARELQDELLYLQCGFDKPPSHQSIRRFLTDVSLVVEDIFEYLVEQVAARDLLDNTFRIDSTVVHADPRDSEASWNYDPTAGSDDSDGDQSDESDQDTSNNDEQDEEGNGGYYFGYGYLVVTTGPKLPVAAAFTEQKQVDQEIARRVTQDALAVGDPNWMLGDSAFDMLNWHDDLIEEGVVPVAPYNERNTDDPYDIEYRVEQRIKKHSDTVGVWSKQLEETYEQRSQVERTIGACKDCGLGTPSVRGRVRVESHVFLALCLRLATAIANYERDANPGKTSVEVCQ</sequence>
<dbReference type="GO" id="GO:0004803">
    <property type="term" value="F:transposase activity"/>
    <property type="evidence" value="ECO:0007669"/>
    <property type="project" value="InterPro"/>
</dbReference>
<protein>
    <submittedName>
        <fullName evidence="3">Transposase</fullName>
    </submittedName>
</protein>
<proteinExistence type="predicted"/>
<dbReference type="EMBL" id="CP025066">
    <property type="protein sequence ID" value="AUX09842.1"/>
    <property type="molecule type" value="Genomic_DNA"/>
</dbReference>
<feature type="domain" description="Transposase IS4-like" evidence="2">
    <location>
        <begin position="115"/>
        <end position="318"/>
    </location>
</feature>
<evidence type="ECO:0000313" key="4">
    <source>
        <dbReference type="Proteomes" id="UP000263012"/>
    </source>
</evidence>
<dbReference type="InterPro" id="IPR002559">
    <property type="entry name" value="Transposase_11"/>
</dbReference>
<dbReference type="GO" id="GO:0006313">
    <property type="term" value="P:DNA transposition"/>
    <property type="evidence" value="ECO:0007669"/>
    <property type="project" value="InterPro"/>
</dbReference>
<accession>A0A343TL70</accession>
<gene>
    <name evidence="3" type="ORF">AArcSl_2218</name>
</gene>
<feature type="compositionally biased region" description="Acidic residues" evidence="1">
    <location>
        <begin position="140"/>
        <end position="164"/>
    </location>
</feature>
<dbReference type="GO" id="GO:0003677">
    <property type="term" value="F:DNA binding"/>
    <property type="evidence" value="ECO:0007669"/>
    <property type="project" value="InterPro"/>
</dbReference>
<evidence type="ECO:0000259" key="2">
    <source>
        <dbReference type="Pfam" id="PF01609"/>
    </source>
</evidence>
<dbReference type="Proteomes" id="UP000263012">
    <property type="component" value="Chromosome"/>
</dbReference>